<dbReference type="PRINTS" id="PR00723">
    <property type="entry name" value="SUBTILISIN"/>
</dbReference>
<dbReference type="PANTHER" id="PTHR43806">
    <property type="entry name" value="PEPTIDASE S8"/>
    <property type="match status" value="1"/>
</dbReference>
<reference evidence="10 11" key="1">
    <citation type="submission" date="2020-08" db="EMBL/GenBank/DDBJ databases">
        <title>Genomic Encyclopedia of Type Strains, Phase IV (KMG-IV): sequencing the most valuable type-strain genomes for metagenomic binning, comparative biology and taxonomic classification.</title>
        <authorList>
            <person name="Goeker M."/>
        </authorList>
    </citation>
    <scope>NUCLEOTIDE SEQUENCE [LARGE SCALE GENOMIC DNA]</scope>
    <source>
        <strain evidence="10 11">YIM 65646</strain>
    </source>
</reference>
<evidence type="ECO:0000313" key="10">
    <source>
        <dbReference type="EMBL" id="MBB6038271.1"/>
    </source>
</evidence>
<dbReference type="RefSeq" id="WP_184791075.1">
    <property type="nucleotide sequence ID" value="NZ_BONT01000008.1"/>
</dbReference>
<accession>A0A841FLS1</accession>
<dbReference type="PANTHER" id="PTHR43806:SF11">
    <property type="entry name" value="CEREVISIN-RELATED"/>
    <property type="match status" value="1"/>
</dbReference>
<dbReference type="InterPro" id="IPR036852">
    <property type="entry name" value="Peptidase_S8/S53_dom_sf"/>
</dbReference>
<evidence type="ECO:0000313" key="11">
    <source>
        <dbReference type="Proteomes" id="UP000548476"/>
    </source>
</evidence>
<dbReference type="SUPFAM" id="SSF52743">
    <property type="entry name" value="Subtilisin-like"/>
    <property type="match status" value="1"/>
</dbReference>
<keyword evidence="11" id="KW-1185">Reference proteome</keyword>
<organism evidence="10 11">
    <name type="scientific">Phytomonospora endophytica</name>
    <dbReference type="NCBI Taxonomy" id="714109"/>
    <lineage>
        <taxon>Bacteria</taxon>
        <taxon>Bacillati</taxon>
        <taxon>Actinomycetota</taxon>
        <taxon>Actinomycetes</taxon>
        <taxon>Micromonosporales</taxon>
        <taxon>Micromonosporaceae</taxon>
        <taxon>Phytomonospora</taxon>
    </lineage>
</organism>
<dbReference type="PROSITE" id="PS51892">
    <property type="entry name" value="SUBTILASE"/>
    <property type="match status" value="1"/>
</dbReference>
<keyword evidence="2 5" id="KW-0645">Protease</keyword>
<keyword evidence="7" id="KW-1133">Transmembrane helix</keyword>
<dbReference type="Pfam" id="PF00082">
    <property type="entry name" value="Peptidase_S8"/>
    <property type="match status" value="1"/>
</dbReference>
<keyword evidence="7" id="KW-0472">Membrane</keyword>
<evidence type="ECO:0000256" key="5">
    <source>
        <dbReference type="PROSITE-ProRule" id="PRU01240"/>
    </source>
</evidence>
<feature type="active site" description="Charge relay system" evidence="5">
    <location>
        <position position="250"/>
    </location>
</feature>
<dbReference type="GO" id="GO:0006508">
    <property type="term" value="P:proteolysis"/>
    <property type="evidence" value="ECO:0007669"/>
    <property type="project" value="UniProtKB-KW"/>
</dbReference>
<dbReference type="InterPro" id="IPR015500">
    <property type="entry name" value="Peptidase_S8_subtilisin-rel"/>
</dbReference>
<evidence type="ECO:0000256" key="8">
    <source>
        <dbReference type="SAM" id="SignalP"/>
    </source>
</evidence>
<gene>
    <name evidence="10" type="ORF">HNR73_006154</name>
</gene>
<protein>
    <submittedName>
        <fullName evidence="10">Subtilisin family serine protease</fullName>
    </submittedName>
</protein>
<dbReference type="InterPro" id="IPR023827">
    <property type="entry name" value="Peptidase_S8_Asp-AS"/>
</dbReference>
<dbReference type="GO" id="GO:0004252">
    <property type="term" value="F:serine-type endopeptidase activity"/>
    <property type="evidence" value="ECO:0007669"/>
    <property type="project" value="UniProtKB-UniRule"/>
</dbReference>
<evidence type="ECO:0000256" key="4">
    <source>
        <dbReference type="ARBA" id="ARBA00022825"/>
    </source>
</evidence>
<evidence type="ECO:0000256" key="3">
    <source>
        <dbReference type="ARBA" id="ARBA00022801"/>
    </source>
</evidence>
<evidence type="ECO:0000259" key="9">
    <source>
        <dbReference type="Pfam" id="PF00082"/>
    </source>
</evidence>
<evidence type="ECO:0000256" key="2">
    <source>
        <dbReference type="ARBA" id="ARBA00022670"/>
    </source>
</evidence>
<evidence type="ECO:0000256" key="6">
    <source>
        <dbReference type="SAM" id="MobiDB-lite"/>
    </source>
</evidence>
<dbReference type="EMBL" id="JACHGT010000016">
    <property type="protein sequence ID" value="MBB6038271.1"/>
    <property type="molecule type" value="Genomic_DNA"/>
</dbReference>
<evidence type="ECO:0000256" key="7">
    <source>
        <dbReference type="SAM" id="Phobius"/>
    </source>
</evidence>
<dbReference type="PROSITE" id="PS00136">
    <property type="entry name" value="SUBTILASE_ASP"/>
    <property type="match status" value="1"/>
</dbReference>
<keyword evidence="3 5" id="KW-0378">Hydrolase</keyword>
<feature type="transmembrane region" description="Helical" evidence="7">
    <location>
        <begin position="346"/>
        <end position="367"/>
    </location>
</feature>
<comment type="similarity">
    <text evidence="1 5">Belongs to the peptidase S8 family.</text>
</comment>
<proteinExistence type="inferred from homology"/>
<feature type="active site" description="Charge relay system" evidence="5">
    <location>
        <position position="90"/>
    </location>
</feature>
<feature type="active site" description="Charge relay system" evidence="5">
    <location>
        <position position="56"/>
    </location>
</feature>
<dbReference type="Gene3D" id="3.40.50.200">
    <property type="entry name" value="Peptidase S8/S53 domain"/>
    <property type="match status" value="1"/>
</dbReference>
<keyword evidence="8" id="KW-0732">Signal</keyword>
<feature type="region of interest" description="Disordered" evidence="6">
    <location>
        <begin position="311"/>
        <end position="341"/>
    </location>
</feature>
<keyword evidence="7" id="KW-0812">Transmembrane</keyword>
<feature type="chain" id="PRO_5032457556" evidence="8">
    <location>
        <begin position="24"/>
        <end position="372"/>
    </location>
</feature>
<feature type="signal peptide" evidence="8">
    <location>
        <begin position="1"/>
        <end position="23"/>
    </location>
</feature>
<evidence type="ECO:0000256" key="1">
    <source>
        <dbReference type="ARBA" id="ARBA00011073"/>
    </source>
</evidence>
<dbReference type="AlphaFoldDB" id="A0A841FLS1"/>
<sequence>MRRLWAGVAAVGILVLWTTPAHADSVRDSEWMVEALRLPEAHQIATGEGVTVGIVDTGVDSTHPDLTGVVVAGKDSWSPAGDGQTDATGHGTAMASLVAGHGHGADGGDGVLGVAPGAKVISYGAWREGDEQYDNAELEKGIRWVLDNGADVILLAYGNGNSTPGEQALVEEALAMGIPVLTPTGNTEEGQLGVGFPGMYPDVMLVTCSNRENNYSKIGLPSPEVDFAAPCEDVVSASNDHSYNSISGPSKAAAVAAGMYALIRSRWPDISLADMHRKILLTAADTGSPGPDSEGGYGVLRPLDALTAAVEPADPANPPHPVGDPIYASGQPDPATEAEKTSGAPWPLIAIGSAIILIGALILVVAIRRKRT</sequence>
<comment type="caution">
    <text evidence="10">The sequence shown here is derived from an EMBL/GenBank/DDBJ whole genome shotgun (WGS) entry which is preliminary data.</text>
</comment>
<feature type="domain" description="Peptidase S8/S53" evidence="9">
    <location>
        <begin position="47"/>
        <end position="298"/>
    </location>
</feature>
<dbReference type="InterPro" id="IPR050131">
    <property type="entry name" value="Peptidase_S8_subtilisin-like"/>
</dbReference>
<dbReference type="InterPro" id="IPR000209">
    <property type="entry name" value="Peptidase_S8/S53_dom"/>
</dbReference>
<name>A0A841FLS1_9ACTN</name>
<dbReference type="Proteomes" id="UP000548476">
    <property type="component" value="Unassembled WGS sequence"/>
</dbReference>
<keyword evidence="4 5" id="KW-0720">Serine protease</keyword>